<feature type="repeat" description="TPR" evidence="1">
    <location>
        <begin position="369"/>
        <end position="402"/>
    </location>
</feature>
<dbReference type="STRING" id="871652.SAMN04515673_10979"/>
<evidence type="ECO:0000313" key="2">
    <source>
        <dbReference type="EMBL" id="SFR15090.1"/>
    </source>
</evidence>
<sequence length="577" mass="61990">MFVISSGRSFFRNLTVAAVLASSALVLPGAGAEARGLAGAYLAARSAELDGDFDQAARYYARAMSADPGNPALMQGAVVAYSALGRDEQALAIARRMEAAGIESQISHLVQLAADSAAGKWDEVDAAITDGHGVGPLVDGLLQGWAHLGAGSMDAALRSFDGVIAERGMEGFGLYHKALALASVGDYEGAEAVFFGVDTSGIRKTRRGVVGCVQVLSQLGRFDDALEMIVTTFPGQLDEELQQIVDRLAAGEAIPFSLVQNPRQGAGEVFYSVAAALEGEASSVYTLLYARAAEVLNPAHTDAILLMADIFEELGRLDLTVAEFRKIPNDSSVYVAAELGRADALRRDGRRDAAIEVLERLAADDPSQAQAHVGLGDIHRQAEDFAAAVSAYDRALAAMPEAGSEAWFIYYARGIAHERLDQWDAAEADFRTALELNPDHPQVLNYLGYSLVEKGLNLSEAMEMIATAVAARPDNGYIVDSLGWGLYRLGRYDEAVGHMERAAELMPVDPIVNDHLGDVYWAVGRKMEARFQWMRALSFDPEEAEAERIRRKLEVGLDRVLAEEGAAPLVDLADGRQ</sequence>
<dbReference type="SUPFAM" id="SSF48452">
    <property type="entry name" value="TPR-like"/>
    <property type="match status" value="2"/>
</dbReference>
<dbReference type="SMART" id="SM00028">
    <property type="entry name" value="TPR"/>
    <property type="match status" value="6"/>
</dbReference>
<dbReference type="InterPro" id="IPR019734">
    <property type="entry name" value="TPR_rpt"/>
</dbReference>
<dbReference type="Pfam" id="PF14559">
    <property type="entry name" value="TPR_19"/>
    <property type="match status" value="1"/>
</dbReference>
<dbReference type="Gene3D" id="1.25.40.10">
    <property type="entry name" value="Tetratricopeptide repeat domain"/>
    <property type="match status" value="2"/>
</dbReference>
<dbReference type="Proteomes" id="UP000199302">
    <property type="component" value="Unassembled WGS sequence"/>
</dbReference>
<dbReference type="Pfam" id="PF13432">
    <property type="entry name" value="TPR_16"/>
    <property type="match status" value="2"/>
</dbReference>
<keyword evidence="1" id="KW-0802">TPR repeat</keyword>
<dbReference type="EMBL" id="FOYI01000009">
    <property type="protein sequence ID" value="SFR15090.1"/>
    <property type="molecule type" value="Genomic_DNA"/>
</dbReference>
<organism evidence="2 3">
    <name type="scientific">Poseidonocella sedimentorum</name>
    <dbReference type="NCBI Taxonomy" id="871652"/>
    <lineage>
        <taxon>Bacteria</taxon>
        <taxon>Pseudomonadati</taxon>
        <taxon>Pseudomonadota</taxon>
        <taxon>Alphaproteobacteria</taxon>
        <taxon>Rhodobacterales</taxon>
        <taxon>Roseobacteraceae</taxon>
        <taxon>Poseidonocella</taxon>
    </lineage>
</organism>
<dbReference type="InterPro" id="IPR011990">
    <property type="entry name" value="TPR-like_helical_dom_sf"/>
</dbReference>
<feature type="repeat" description="TPR" evidence="1">
    <location>
        <begin position="407"/>
        <end position="440"/>
    </location>
</feature>
<dbReference type="Pfam" id="PF00515">
    <property type="entry name" value="TPR_1"/>
    <property type="match status" value="1"/>
</dbReference>
<dbReference type="PANTHER" id="PTHR12558:SF13">
    <property type="entry name" value="CELL DIVISION CYCLE PROTEIN 27 HOMOLOG"/>
    <property type="match status" value="1"/>
</dbReference>
<dbReference type="PROSITE" id="PS50005">
    <property type="entry name" value="TPR"/>
    <property type="match status" value="2"/>
</dbReference>
<dbReference type="PANTHER" id="PTHR12558">
    <property type="entry name" value="CELL DIVISION CYCLE 16,23,27"/>
    <property type="match status" value="1"/>
</dbReference>
<evidence type="ECO:0000256" key="1">
    <source>
        <dbReference type="PROSITE-ProRule" id="PRU00339"/>
    </source>
</evidence>
<dbReference type="AlphaFoldDB" id="A0A1I6EBH9"/>
<keyword evidence="3" id="KW-1185">Reference proteome</keyword>
<dbReference type="RefSeq" id="WP_245759647.1">
    <property type="nucleotide sequence ID" value="NZ_FOYI01000009.1"/>
</dbReference>
<protein>
    <submittedName>
        <fullName evidence="2">Tetratricopeptide repeat-containing protein</fullName>
    </submittedName>
</protein>
<gene>
    <name evidence="2" type="ORF">SAMN04515673_10979</name>
</gene>
<name>A0A1I6EBH9_9RHOB</name>
<evidence type="ECO:0000313" key="3">
    <source>
        <dbReference type="Proteomes" id="UP000199302"/>
    </source>
</evidence>
<proteinExistence type="predicted"/>
<reference evidence="2 3" key="1">
    <citation type="submission" date="2016-10" db="EMBL/GenBank/DDBJ databases">
        <authorList>
            <person name="de Groot N.N."/>
        </authorList>
    </citation>
    <scope>NUCLEOTIDE SEQUENCE [LARGE SCALE GENOMIC DNA]</scope>
    <source>
        <strain evidence="3">KMM 9023,NRIC 0796,JCM 17311,KCTC 23692</strain>
    </source>
</reference>
<accession>A0A1I6EBH9</accession>